<protein>
    <submittedName>
        <fullName evidence="13">3-hydroxyacyl-CoA dehydrogenase</fullName>
    </submittedName>
</protein>
<keyword evidence="8" id="KW-0456">Lyase</keyword>
<dbReference type="InterPro" id="IPR001753">
    <property type="entry name" value="Enoyl-CoA_hydra/iso"/>
</dbReference>
<dbReference type="Pfam" id="PF00725">
    <property type="entry name" value="3HCDH"/>
    <property type="match status" value="1"/>
</dbReference>
<evidence type="ECO:0000259" key="11">
    <source>
        <dbReference type="Pfam" id="PF00725"/>
    </source>
</evidence>
<evidence type="ECO:0000259" key="12">
    <source>
        <dbReference type="Pfam" id="PF02737"/>
    </source>
</evidence>
<dbReference type="InterPro" id="IPR050136">
    <property type="entry name" value="FA_oxidation_alpha_subunit"/>
</dbReference>
<comment type="similarity">
    <text evidence="2">In the central section; belongs to the 3-hydroxyacyl-CoA dehydrogenase family.</text>
</comment>
<dbReference type="Gene3D" id="3.40.50.720">
    <property type="entry name" value="NAD(P)-binding Rossmann-like Domain"/>
    <property type="match status" value="1"/>
</dbReference>
<dbReference type="InterPro" id="IPR006176">
    <property type="entry name" value="3-OHacyl-CoA_DH_NAD-bd"/>
</dbReference>
<keyword evidence="6" id="KW-0520">NAD</keyword>
<dbReference type="UniPathway" id="UPA00659"/>
<name>A0A516GXM7_9PROT</name>
<dbReference type="Gene3D" id="1.10.1040.50">
    <property type="match status" value="1"/>
</dbReference>
<dbReference type="RefSeq" id="WP_144067071.1">
    <property type="nucleotide sequence ID" value="NZ_CP041636.1"/>
</dbReference>
<keyword evidence="3" id="KW-0276">Fatty acid metabolism</keyword>
<sequence length="711" mass="76798">MIDYTVDGDGVASIVWNVADRPMNVMNNESVGAFRDAVYKAIGDKAVKGVIVTSAKNDFVAGADLVNLLKESKDPAKALQNSFNLQKLFRDIEKAGKPFVAAMNGTALGGGYEICLSCHRRIAADNPKALIGLPEATIGLLPGAGGTQRLPRLIGVSKALPMMLEGKKVDPKAALALGMVDEVVAPADLLKRAKEWILGDGQTGHVKPWDQKGFRVPEAANTPRGAQVFTAGNAMLRAKTQGNYPNAQYIMSCVYEGMLVDIDTGLKIESRYFVACTQSKEARNMIRSLFFSIGEANKLANRPKNVPTQTYTRVGILGAGMMGAGIAWSASAAGLQVVLLDSTQESADKGKAYSAALLDKRIKSKRGTEADKEKQLGLIKATTSYDDLKGCELIIEAVFEDRNIKADVTRKAEAQIAADAIFASNTSTLPISGLAEASSRPANFIGLHFFSPVDKMPLVEIIRGKQTSDETLARAMDFVKKIRKTPIVVNDSRGFYTSRVFATYVTEGLTMLAEGVHPAIIENAGKMAGMPVGPLALADEVSMELMHRVRQQTRKDLGDAYKTDGSEPVLQAMVEKLGRIGKKAGKGFYEYPADGKKKLWGELSRHFPVKPEAEQPDVQDVVKRLVYIQSVETARCLEEKVVIDVRDADVGSIMGWGFPPFRGGTVSNIDTVGVQPFVTECDALAQKHGARFTPPKLLRDMAAGGKSFYAI</sequence>
<feature type="domain" description="3-hydroxyacyl-CoA dehydrogenase C-terminal" evidence="11">
    <location>
        <begin position="494"/>
        <end position="591"/>
    </location>
</feature>
<dbReference type="Gene3D" id="3.90.226.10">
    <property type="entry name" value="2-enoyl-CoA Hydratase, Chain A, domain 1"/>
    <property type="match status" value="1"/>
</dbReference>
<keyword evidence="7" id="KW-0443">Lipid metabolism</keyword>
<gene>
    <name evidence="13" type="ORF">FNB15_01810</name>
</gene>
<dbReference type="CDD" id="cd06558">
    <property type="entry name" value="crotonase-like"/>
    <property type="match status" value="1"/>
</dbReference>
<evidence type="ECO:0000313" key="13">
    <source>
        <dbReference type="EMBL" id="QDO96090.1"/>
    </source>
</evidence>
<evidence type="ECO:0000256" key="3">
    <source>
        <dbReference type="ARBA" id="ARBA00022832"/>
    </source>
</evidence>
<dbReference type="SUPFAM" id="SSF52096">
    <property type="entry name" value="ClpP/crotonase"/>
    <property type="match status" value="1"/>
</dbReference>
<dbReference type="Pfam" id="PF02737">
    <property type="entry name" value="3HCDH_N"/>
    <property type="match status" value="1"/>
</dbReference>
<comment type="pathway">
    <text evidence="1">Lipid metabolism; fatty acid beta-oxidation.</text>
</comment>
<comment type="catalytic activity">
    <reaction evidence="10">
        <text>a (3S)-3-hydroxyacyl-CoA + NAD(+) = a 3-oxoacyl-CoA + NADH + H(+)</text>
        <dbReference type="Rhea" id="RHEA:22432"/>
        <dbReference type="ChEBI" id="CHEBI:15378"/>
        <dbReference type="ChEBI" id="CHEBI:57318"/>
        <dbReference type="ChEBI" id="CHEBI:57540"/>
        <dbReference type="ChEBI" id="CHEBI:57945"/>
        <dbReference type="ChEBI" id="CHEBI:90726"/>
        <dbReference type="EC" id="1.1.1.35"/>
    </reaction>
</comment>
<keyword evidence="4" id="KW-0442">Lipid degradation</keyword>
<dbReference type="SUPFAM" id="SSF51735">
    <property type="entry name" value="NAD(P)-binding Rossmann-fold domains"/>
    <property type="match status" value="1"/>
</dbReference>
<dbReference type="InterPro" id="IPR036291">
    <property type="entry name" value="NAD(P)-bd_dom_sf"/>
</dbReference>
<evidence type="ECO:0000256" key="6">
    <source>
        <dbReference type="ARBA" id="ARBA00023027"/>
    </source>
</evidence>
<reference evidence="13 14" key="1">
    <citation type="submission" date="2019-07" db="EMBL/GenBank/DDBJ databases">
        <title>Genome sequencing for Ferrovibrio sp. K5.</title>
        <authorList>
            <person name="Park S.-J."/>
        </authorList>
    </citation>
    <scope>NUCLEOTIDE SEQUENCE [LARGE SCALE GENOMIC DNA]</scope>
    <source>
        <strain evidence="13 14">K5</strain>
    </source>
</reference>
<dbReference type="Proteomes" id="UP000317496">
    <property type="component" value="Chromosome"/>
</dbReference>
<evidence type="ECO:0000256" key="10">
    <source>
        <dbReference type="ARBA" id="ARBA00049556"/>
    </source>
</evidence>
<dbReference type="AlphaFoldDB" id="A0A516GXM7"/>
<dbReference type="EMBL" id="CP041636">
    <property type="protein sequence ID" value="QDO96090.1"/>
    <property type="molecule type" value="Genomic_DNA"/>
</dbReference>
<dbReference type="OrthoDB" id="9803287at2"/>
<dbReference type="SUPFAM" id="SSF48179">
    <property type="entry name" value="6-phosphogluconate dehydrogenase C-terminal domain-like"/>
    <property type="match status" value="2"/>
</dbReference>
<keyword evidence="5" id="KW-0560">Oxidoreductase</keyword>
<feature type="domain" description="3-hydroxyacyl-CoA dehydrogenase NAD binding" evidence="12">
    <location>
        <begin position="314"/>
        <end position="491"/>
    </location>
</feature>
<dbReference type="PANTHER" id="PTHR43612:SF3">
    <property type="entry name" value="TRIFUNCTIONAL ENZYME SUBUNIT ALPHA, MITOCHONDRIAL"/>
    <property type="match status" value="1"/>
</dbReference>
<evidence type="ECO:0000313" key="14">
    <source>
        <dbReference type="Proteomes" id="UP000317496"/>
    </source>
</evidence>
<dbReference type="KEGG" id="fer:FNB15_01810"/>
<evidence type="ECO:0000256" key="4">
    <source>
        <dbReference type="ARBA" id="ARBA00022963"/>
    </source>
</evidence>
<dbReference type="FunFam" id="3.40.50.720:FF:000009">
    <property type="entry name" value="Fatty oxidation complex, alpha subunit"/>
    <property type="match status" value="1"/>
</dbReference>
<dbReference type="GO" id="GO:0070403">
    <property type="term" value="F:NAD+ binding"/>
    <property type="evidence" value="ECO:0007669"/>
    <property type="project" value="InterPro"/>
</dbReference>
<evidence type="ECO:0000256" key="7">
    <source>
        <dbReference type="ARBA" id="ARBA00023098"/>
    </source>
</evidence>
<dbReference type="PANTHER" id="PTHR43612">
    <property type="entry name" value="TRIFUNCTIONAL ENZYME SUBUNIT ALPHA"/>
    <property type="match status" value="1"/>
</dbReference>
<dbReference type="GO" id="GO:0004300">
    <property type="term" value="F:enoyl-CoA hydratase activity"/>
    <property type="evidence" value="ECO:0007669"/>
    <property type="project" value="TreeGrafter"/>
</dbReference>
<keyword evidence="9" id="KW-0511">Multifunctional enzyme</keyword>
<keyword evidence="14" id="KW-1185">Reference proteome</keyword>
<dbReference type="InterPro" id="IPR008927">
    <property type="entry name" value="6-PGluconate_DH-like_C_sf"/>
</dbReference>
<dbReference type="Pfam" id="PF00378">
    <property type="entry name" value="ECH_1"/>
    <property type="match status" value="1"/>
</dbReference>
<dbReference type="InterPro" id="IPR029045">
    <property type="entry name" value="ClpP/crotonase-like_dom_sf"/>
</dbReference>
<evidence type="ECO:0000256" key="8">
    <source>
        <dbReference type="ARBA" id="ARBA00023239"/>
    </source>
</evidence>
<dbReference type="GO" id="GO:0006635">
    <property type="term" value="P:fatty acid beta-oxidation"/>
    <property type="evidence" value="ECO:0007669"/>
    <property type="project" value="UniProtKB-UniPathway"/>
</dbReference>
<organism evidence="13 14">
    <name type="scientific">Ferrovibrio terrae</name>
    <dbReference type="NCBI Taxonomy" id="2594003"/>
    <lineage>
        <taxon>Bacteria</taxon>
        <taxon>Pseudomonadati</taxon>
        <taxon>Pseudomonadota</taxon>
        <taxon>Alphaproteobacteria</taxon>
        <taxon>Rhodospirillales</taxon>
        <taxon>Rhodospirillaceae</taxon>
        <taxon>Ferrovibrio</taxon>
    </lineage>
</organism>
<evidence type="ECO:0000256" key="9">
    <source>
        <dbReference type="ARBA" id="ARBA00023268"/>
    </source>
</evidence>
<dbReference type="InterPro" id="IPR006108">
    <property type="entry name" value="3HC_DH_C"/>
</dbReference>
<evidence type="ECO:0000256" key="5">
    <source>
        <dbReference type="ARBA" id="ARBA00023002"/>
    </source>
</evidence>
<evidence type="ECO:0000256" key="1">
    <source>
        <dbReference type="ARBA" id="ARBA00005005"/>
    </source>
</evidence>
<proteinExistence type="inferred from homology"/>
<evidence type="ECO:0000256" key="2">
    <source>
        <dbReference type="ARBA" id="ARBA00007005"/>
    </source>
</evidence>
<dbReference type="GO" id="GO:0016509">
    <property type="term" value="F:long-chain (3S)-3-hydroxyacyl-CoA dehydrogenase (NAD+) activity"/>
    <property type="evidence" value="ECO:0007669"/>
    <property type="project" value="TreeGrafter"/>
</dbReference>
<accession>A0A516GXM7</accession>